<evidence type="ECO:0008006" key="6">
    <source>
        <dbReference type="Google" id="ProtNLM"/>
    </source>
</evidence>
<protein>
    <recommendedName>
        <fullName evidence="6">3-oxoacyl-(Acyl-carrier-protein) reductase FabG</fullName>
    </recommendedName>
</protein>
<sequence>MTSFAGKVIAITGAASGMGLATAKLLAERGAAISLADINEDAMIAAVKSLKDSEKHMYTVVDVRNSEAVNSWIESTVRKLGQLDGAVNMAGVIAKAVPTTEVTDADWDFSFAVNTKGVFNCLRAELKAMTAGASIVSAASVFGQFGAPGNAAYCASKAAVIGLSRTAAKENQHIRVNCVSPGSVNTPMSQGEDPEDVKRGLQVTAQKRRAEPIEVAHVIAFLLSDEASFVTGAVYNVDGGWVC</sequence>
<dbReference type="FunFam" id="3.40.50.720:FF:000084">
    <property type="entry name" value="Short-chain dehydrogenase reductase"/>
    <property type="match status" value="1"/>
</dbReference>
<evidence type="ECO:0000256" key="2">
    <source>
        <dbReference type="ARBA" id="ARBA00022857"/>
    </source>
</evidence>
<dbReference type="Proteomes" id="UP000627934">
    <property type="component" value="Unassembled WGS sequence"/>
</dbReference>
<keyword evidence="2" id="KW-0521">NADP</keyword>
<evidence type="ECO:0000313" key="5">
    <source>
        <dbReference type="Proteomes" id="UP000627934"/>
    </source>
</evidence>
<evidence type="ECO:0000313" key="4">
    <source>
        <dbReference type="EMBL" id="KAF9631000.1"/>
    </source>
</evidence>
<accession>A0A8H7IUF7</accession>
<dbReference type="PRINTS" id="PR00081">
    <property type="entry name" value="GDHRDH"/>
</dbReference>
<evidence type="ECO:0000256" key="1">
    <source>
        <dbReference type="ARBA" id="ARBA00006484"/>
    </source>
</evidence>
<dbReference type="EMBL" id="MDYX01000048">
    <property type="protein sequence ID" value="KAF9631000.1"/>
    <property type="molecule type" value="Genomic_DNA"/>
</dbReference>
<keyword evidence="3" id="KW-0560">Oxidoreductase</keyword>
<dbReference type="Pfam" id="PF13561">
    <property type="entry name" value="adh_short_C2"/>
    <property type="match status" value="1"/>
</dbReference>
<dbReference type="InterPro" id="IPR036291">
    <property type="entry name" value="NAD(P)-bd_dom_sf"/>
</dbReference>
<gene>
    <name evidence="4" type="ORF">BFW01_g1874</name>
</gene>
<dbReference type="Gene3D" id="3.40.50.720">
    <property type="entry name" value="NAD(P)-binding Rossmann-like Domain"/>
    <property type="match status" value="1"/>
</dbReference>
<comment type="caution">
    <text evidence="4">The sequence shown here is derived from an EMBL/GenBank/DDBJ whole genome shotgun (WGS) entry which is preliminary data.</text>
</comment>
<name>A0A8H7IUF7_9PEZI</name>
<evidence type="ECO:0000256" key="3">
    <source>
        <dbReference type="ARBA" id="ARBA00023002"/>
    </source>
</evidence>
<dbReference type="PRINTS" id="PR00080">
    <property type="entry name" value="SDRFAMILY"/>
</dbReference>
<dbReference type="InterPro" id="IPR002347">
    <property type="entry name" value="SDR_fam"/>
</dbReference>
<dbReference type="PANTHER" id="PTHR24321">
    <property type="entry name" value="DEHYDROGENASES, SHORT CHAIN"/>
    <property type="match status" value="1"/>
</dbReference>
<dbReference type="CDD" id="cd05233">
    <property type="entry name" value="SDR_c"/>
    <property type="match status" value="1"/>
</dbReference>
<dbReference type="PROSITE" id="PS00061">
    <property type="entry name" value="ADH_SHORT"/>
    <property type="match status" value="1"/>
</dbReference>
<comment type="similarity">
    <text evidence="1">Belongs to the short-chain dehydrogenases/reductases (SDR) family.</text>
</comment>
<dbReference type="AlphaFoldDB" id="A0A8H7IUF7"/>
<dbReference type="InterPro" id="IPR020904">
    <property type="entry name" value="Sc_DH/Rdtase_CS"/>
</dbReference>
<reference evidence="4" key="1">
    <citation type="submission" date="2016-08" db="EMBL/GenBank/DDBJ databases">
        <authorList>
            <person name="Yan J."/>
        </authorList>
    </citation>
    <scope>NUCLEOTIDE SEQUENCE</scope>
    <source>
        <strain evidence="4">CSS-01s</strain>
    </source>
</reference>
<dbReference type="SUPFAM" id="SSF51735">
    <property type="entry name" value="NAD(P)-binding Rossmann-fold domains"/>
    <property type="match status" value="1"/>
</dbReference>
<dbReference type="PANTHER" id="PTHR24321:SF8">
    <property type="entry name" value="ESTRADIOL 17-BETA-DEHYDROGENASE 8-RELATED"/>
    <property type="match status" value="1"/>
</dbReference>
<organism evidence="4 5">
    <name type="scientific">Lasiodiplodia theobromae</name>
    <dbReference type="NCBI Taxonomy" id="45133"/>
    <lineage>
        <taxon>Eukaryota</taxon>
        <taxon>Fungi</taxon>
        <taxon>Dikarya</taxon>
        <taxon>Ascomycota</taxon>
        <taxon>Pezizomycotina</taxon>
        <taxon>Dothideomycetes</taxon>
        <taxon>Dothideomycetes incertae sedis</taxon>
        <taxon>Botryosphaeriales</taxon>
        <taxon>Botryosphaeriaceae</taxon>
        <taxon>Lasiodiplodia</taxon>
    </lineage>
</organism>
<reference evidence="4" key="2">
    <citation type="journal article" date="2018" name="DNA Res.">
        <title>Comparative genome and transcriptome analyses reveal adaptations to opportunistic infections in woody plant degrading pathogens of Botryosphaeriaceae.</title>
        <authorList>
            <person name="Yan J.Y."/>
            <person name="Zhao W.S."/>
            <person name="Chen Z."/>
            <person name="Xing Q.K."/>
            <person name="Zhang W."/>
            <person name="Chethana K.W.T."/>
            <person name="Xue M.F."/>
            <person name="Xu J.P."/>
            <person name="Phillips A.J.L."/>
            <person name="Wang Y."/>
            <person name="Liu J.H."/>
            <person name="Liu M."/>
            <person name="Zhou Y."/>
            <person name="Jayawardena R.S."/>
            <person name="Manawasinghe I.S."/>
            <person name="Huang J.B."/>
            <person name="Qiao G.H."/>
            <person name="Fu C.Y."/>
            <person name="Guo F.F."/>
            <person name="Dissanayake A.J."/>
            <person name="Peng Y.L."/>
            <person name="Hyde K.D."/>
            <person name="Li X.H."/>
        </authorList>
    </citation>
    <scope>NUCLEOTIDE SEQUENCE</scope>
    <source>
        <strain evidence="4">CSS-01s</strain>
    </source>
</reference>
<proteinExistence type="inferred from homology"/>
<dbReference type="GO" id="GO:0016491">
    <property type="term" value="F:oxidoreductase activity"/>
    <property type="evidence" value="ECO:0007669"/>
    <property type="project" value="UniProtKB-KW"/>
</dbReference>